<keyword evidence="8 14" id="KW-0560">Oxidoreductase</keyword>
<dbReference type="NCBIfam" id="NF008877">
    <property type="entry name" value="PRK11913.1-2"/>
    <property type="match status" value="1"/>
</dbReference>
<dbReference type="InterPro" id="IPR018301">
    <property type="entry name" value="ArAA_hydroxylase_Fe/CU_BS"/>
</dbReference>
<dbReference type="EC" id="1.14.16.1" evidence="5"/>
<evidence type="ECO:0000259" key="13">
    <source>
        <dbReference type="PROSITE" id="PS51410"/>
    </source>
</evidence>
<sequence>MASPVPPPGAAADWTVPQHWDDLTDEDHWVWDTLFARQKTMLHDRAVREFEESVEVLHLSRPGIPNFEELNQKLGARTGWKVVAVPGLVPDDVFFEHLRNRRFPAGNFIRKASQLDYLEEPDVFHDVFGHVPLLAQPAVADFMEELGHLGEQAMAIGQLHRVARLYWYTVEFGLALESGKPRIYGAGILSSFGESHYSLESAKPHRLAFDLKRVLRTRYRTDAFQQSYFVIDRFDDALRLVRENDFASLCKELDGVPDIDPWVADTDELLAA</sequence>
<dbReference type="InterPro" id="IPR005960">
    <property type="entry name" value="Phe-4-hydroxylase_mono"/>
</dbReference>
<comment type="pathway">
    <text evidence="3">Amino-acid degradation; L-phenylalanine degradation; acetoacetate and fumarate from L-phenylalanine: step 1/6.</text>
</comment>
<name>A0ABS9VM78_9SPHN</name>
<dbReference type="InterPro" id="IPR036329">
    <property type="entry name" value="Aro-AA_hydroxylase_C_sf"/>
</dbReference>
<evidence type="ECO:0000256" key="7">
    <source>
        <dbReference type="ARBA" id="ARBA00022723"/>
    </source>
</evidence>
<evidence type="ECO:0000256" key="5">
    <source>
        <dbReference type="ARBA" id="ARBA00011995"/>
    </source>
</evidence>
<evidence type="ECO:0000256" key="1">
    <source>
        <dbReference type="ARBA" id="ARBA00001060"/>
    </source>
</evidence>
<comment type="cofactor">
    <cofactor evidence="2">
        <name>Fe(2+)</name>
        <dbReference type="ChEBI" id="CHEBI:29033"/>
    </cofactor>
</comment>
<dbReference type="EMBL" id="JAKZHW010000001">
    <property type="protein sequence ID" value="MCH8616064.1"/>
    <property type="molecule type" value="Genomic_DNA"/>
</dbReference>
<gene>
    <name evidence="14" type="primary">phhA</name>
    <name evidence="14" type="ORF">LZ016_08130</name>
</gene>
<dbReference type="Gene3D" id="1.10.800.10">
    <property type="entry name" value="Aromatic amino acid hydroxylase"/>
    <property type="match status" value="1"/>
</dbReference>
<dbReference type="Proteomes" id="UP001203058">
    <property type="component" value="Unassembled WGS sequence"/>
</dbReference>
<evidence type="ECO:0000256" key="6">
    <source>
        <dbReference type="ARBA" id="ARBA00020276"/>
    </source>
</evidence>
<evidence type="ECO:0000313" key="15">
    <source>
        <dbReference type="Proteomes" id="UP001203058"/>
    </source>
</evidence>
<keyword evidence="10" id="KW-0503">Monooxygenase</keyword>
<keyword evidence="9" id="KW-0408">Iron</keyword>
<protein>
    <recommendedName>
        <fullName evidence="6">Phenylalanine-4-hydroxylase</fullName>
        <ecNumber evidence="5">1.14.16.1</ecNumber>
    </recommendedName>
    <alternativeName>
        <fullName evidence="12">Phe-4-monooxygenase</fullName>
    </alternativeName>
</protein>
<evidence type="ECO:0000256" key="8">
    <source>
        <dbReference type="ARBA" id="ARBA00023002"/>
    </source>
</evidence>
<organism evidence="14 15">
    <name type="scientific">Sphingomonas telluris</name>
    <dbReference type="NCBI Taxonomy" id="2907998"/>
    <lineage>
        <taxon>Bacteria</taxon>
        <taxon>Pseudomonadati</taxon>
        <taxon>Pseudomonadota</taxon>
        <taxon>Alphaproteobacteria</taxon>
        <taxon>Sphingomonadales</taxon>
        <taxon>Sphingomonadaceae</taxon>
        <taxon>Sphingomonas</taxon>
    </lineage>
</organism>
<reference evidence="14 15" key="1">
    <citation type="submission" date="2022-03" db="EMBL/GenBank/DDBJ databases">
        <authorList>
            <person name="Jo J.-H."/>
            <person name="Im W.-T."/>
        </authorList>
    </citation>
    <scope>NUCLEOTIDE SEQUENCE [LARGE SCALE GENOMIC DNA]</scope>
    <source>
        <strain evidence="14 15">SM33</strain>
    </source>
</reference>
<dbReference type="PRINTS" id="PR00372">
    <property type="entry name" value="FYWHYDRXLASE"/>
</dbReference>
<dbReference type="PROSITE" id="PS00367">
    <property type="entry name" value="BH4_AAA_HYDROXYL_1"/>
    <property type="match status" value="1"/>
</dbReference>
<evidence type="ECO:0000256" key="11">
    <source>
        <dbReference type="ARBA" id="ARBA00023232"/>
    </source>
</evidence>
<dbReference type="InterPro" id="IPR036951">
    <property type="entry name" value="ArAA_hydroxylase_sf"/>
</dbReference>
<dbReference type="SUPFAM" id="SSF56534">
    <property type="entry name" value="Aromatic aminoacid monoxygenases, catalytic and oligomerization domains"/>
    <property type="match status" value="1"/>
</dbReference>
<dbReference type="NCBIfam" id="TIGR01267">
    <property type="entry name" value="Phe4hydrox_mono"/>
    <property type="match status" value="1"/>
</dbReference>
<dbReference type="PANTHER" id="PTHR11473:SF24">
    <property type="entry name" value="PHENYLALANINE-4-HYDROXYLASE"/>
    <property type="match status" value="1"/>
</dbReference>
<evidence type="ECO:0000256" key="9">
    <source>
        <dbReference type="ARBA" id="ARBA00023004"/>
    </source>
</evidence>
<evidence type="ECO:0000256" key="2">
    <source>
        <dbReference type="ARBA" id="ARBA00001954"/>
    </source>
</evidence>
<dbReference type="GO" id="GO:0004505">
    <property type="term" value="F:phenylalanine 4-monooxygenase activity"/>
    <property type="evidence" value="ECO:0007669"/>
    <property type="project" value="UniProtKB-EC"/>
</dbReference>
<dbReference type="PANTHER" id="PTHR11473">
    <property type="entry name" value="AROMATIC AMINO ACID HYDROXYLASE"/>
    <property type="match status" value="1"/>
</dbReference>
<dbReference type="InterPro" id="IPR001273">
    <property type="entry name" value="ArAA_hydroxylase"/>
</dbReference>
<accession>A0ABS9VM78</accession>
<keyword evidence="15" id="KW-1185">Reference proteome</keyword>
<evidence type="ECO:0000313" key="14">
    <source>
        <dbReference type="EMBL" id="MCH8616064.1"/>
    </source>
</evidence>
<keyword evidence="7" id="KW-0479">Metal-binding</keyword>
<evidence type="ECO:0000256" key="3">
    <source>
        <dbReference type="ARBA" id="ARBA00005088"/>
    </source>
</evidence>
<dbReference type="Pfam" id="PF00351">
    <property type="entry name" value="Biopterin_H"/>
    <property type="match status" value="1"/>
</dbReference>
<evidence type="ECO:0000256" key="10">
    <source>
        <dbReference type="ARBA" id="ARBA00023033"/>
    </source>
</evidence>
<proteinExistence type="inferred from homology"/>
<comment type="caution">
    <text evidence="14">The sequence shown here is derived from an EMBL/GenBank/DDBJ whole genome shotgun (WGS) entry which is preliminary data.</text>
</comment>
<comment type="catalytic activity">
    <reaction evidence="1">
        <text>(6R)-L-erythro-5,6,7,8-tetrahydrobiopterin + L-phenylalanine + O2 = (4aS,6R)-4a-hydroxy-L-erythro-5,6,7,8-tetrahydrobiopterin + L-tyrosine</text>
        <dbReference type="Rhea" id="RHEA:20273"/>
        <dbReference type="ChEBI" id="CHEBI:15379"/>
        <dbReference type="ChEBI" id="CHEBI:15642"/>
        <dbReference type="ChEBI" id="CHEBI:58095"/>
        <dbReference type="ChEBI" id="CHEBI:58315"/>
        <dbReference type="ChEBI" id="CHEBI:59560"/>
        <dbReference type="EC" id="1.14.16.1"/>
    </reaction>
</comment>
<keyword evidence="11" id="KW-0585">Phenylalanine catabolism</keyword>
<dbReference type="PROSITE" id="PS51410">
    <property type="entry name" value="BH4_AAA_HYDROXYL_2"/>
    <property type="match status" value="1"/>
</dbReference>
<dbReference type="InterPro" id="IPR019774">
    <property type="entry name" value="Aromatic-AA_hydroxylase_C"/>
</dbReference>
<evidence type="ECO:0000256" key="4">
    <source>
        <dbReference type="ARBA" id="ARBA00009712"/>
    </source>
</evidence>
<feature type="domain" description="Biopterin-dependent aromatic amino acid hydroxylase family profile" evidence="13">
    <location>
        <begin position="1"/>
        <end position="272"/>
    </location>
</feature>
<evidence type="ECO:0000256" key="12">
    <source>
        <dbReference type="ARBA" id="ARBA00029922"/>
    </source>
</evidence>
<comment type="similarity">
    <text evidence="4">Belongs to the biopterin-dependent aromatic amino acid hydroxylase family.</text>
</comment>